<name>X1GQX2_9ZZZZ</name>
<evidence type="ECO:0000259" key="1">
    <source>
        <dbReference type="PROSITE" id="PS50296"/>
    </source>
</evidence>
<dbReference type="Gene3D" id="3.30.780.10">
    <property type="entry name" value="SUI1-like domain"/>
    <property type="match status" value="1"/>
</dbReference>
<dbReference type="InterPro" id="IPR036877">
    <property type="entry name" value="SUI1_dom_sf"/>
</dbReference>
<gene>
    <name evidence="2" type="ORF">S03H2_27239</name>
</gene>
<feature type="non-terminal residue" evidence="2">
    <location>
        <position position="1"/>
    </location>
</feature>
<dbReference type="Pfam" id="PF01253">
    <property type="entry name" value="SUI1"/>
    <property type="match status" value="1"/>
</dbReference>
<reference evidence="2" key="1">
    <citation type="journal article" date="2014" name="Front. Microbiol.">
        <title>High frequency of phylogenetically diverse reductive dehalogenase-homologous genes in deep subseafloor sedimentary metagenomes.</title>
        <authorList>
            <person name="Kawai M."/>
            <person name="Futagami T."/>
            <person name="Toyoda A."/>
            <person name="Takaki Y."/>
            <person name="Nishi S."/>
            <person name="Hori S."/>
            <person name="Arai W."/>
            <person name="Tsubouchi T."/>
            <person name="Morono Y."/>
            <person name="Uchiyama I."/>
            <person name="Ito T."/>
            <person name="Fujiyama A."/>
            <person name="Inagaki F."/>
            <person name="Takami H."/>
        </authorList>
    </citation>
    <scope>NUCLEOTIDE SEQUENCE</scope>
    <source>
        <strain evidence="2">Expedition CK06-06</strain>
    </source>
</reference>
<comment type="caution">
    <text evidence="2">The sequence shown here is derived from an EMBL/GenBank/DDBJ whole genome shotgun (WGS) entry which is preliminary data.</text>
</comment>
<dbReference type="InterPro" id="IPR001950">
    <property type="entry name" value="SUI1"/>
</dbReference>
<dbReference type="GO" id="GO:0003743">
    <property type="term" value="F:translation initiation factor activity"/>
    <property type="evidence" value="ECO:0007669"/>
    <property type="project" value="InterPro"/>
</dbReference>
<sequence>AGEELEALATRLKKLCGAGGAVKDGTIEVQGDHRDRLV</sequence>
<proteinExistence type="predicted"/>
<dbReference type="AlphaFoldDB" id="X1GQX2"/>
<accession>X1GQX2</accession>
<feature type="domain" description="SUI1" evidence="1">
    <location>
        <begin position="4"/>
        <end position="37"/>
    </location>
</feature>
<feature type="non-terminal residue" evidence="2">
    <location>
        <position position="38"/>
    </location>
</feature>
<dbReference type="PROSITE" id="PS50296">
    <property type="entry name" value="SUI1"/>
    <property type="match status" value="1"/>
</dbReference>
<evidence type="ECO:0000313" key="2">
    <source>
        <dbReference type="EMBL" id="GAH59587.1"/>
    </source>
</evidence>
<organism evidence="2">
    <name type="scientific">marine sediment metagenome</name>
    <dbReference type="NCBI Taxonomy" id="412755"/>
    <lineage>
        <taxon>unclassified sequences</taxon>
        <taxon>metagenomes</taxon>
        <taxon>ecological metagenomes</taxon>
    </lineage>
</organism>
<dbReference type="EMBL" id="BARU01016230">
    <property type="protein sequence ID" value="GAH59587.1"/>
    <property type="molecule type" value="Genomic_DNA"/>
</dbReference>
<protein>
    <recommendedName>
        <fullName evidence="1">SUI1 domain-containing protein</fullName>
    </recommendedName>
</protein>
<dbReference type="SUPFAM" id="SSF55159">
    <property type="entry name" value="eIF1-like"/>
    <property type="match status" value="1"/>
</dbReference>